<comment type="function">
    <text evidence="14">Catalyzes the ATP- as well as the pyrophosphate-dependent phosphorylation of a specific serine residue in HPr, a phosphocarrier protein of the phosphoenolpyruvate-dependent sugar phosphotransferase system (PTS). HprK/P also catalyzes the pyrophosphate-producing, inorganic phosphate-dependent dephosphorylation (phosphorolysis) of seryl-phosphorylated HPr (P-Ser-HPr).</text>
</comment>
<feature type="binding site" evidence="14">
    <location>
        <position position="206"/>
    </location>
    <ligand>
        <name>Mg(2+)</name>
        <dbReference type="ChEBI" id="CHEBI:18420"/>
    </ligand>
</feature>
<name>A0A1I4MYX1_9PROT</name>
<evidence type="ECO:0000256" key="8">
    <source>
        <dbReference type="ARBA" id="ARBA00022741"/>
    </source>
</evidence>
<evidence type="ECO:0000256" key="7">
    <source>
        <dbReference type="ARBA" id="ARBA00022723"/>
    </source>
</evidence>
<dbReference type="GO" id="GO:0000155">
    <property type="term" value="F:phosphorelay sensor kinase activity"/>
    <property type="evidence" value="ECO:0007669"/>
    <property type="project" value="InterPro"/>
</dbReference>
<feature type="binding site" evidence="14">
    <location>
        <begin position="157"/>
        <end position="164"/>
    </location>
    <ligand>
        <name>ATP</name>
        <dbReference type="ChEBI" id="CHEBI:30616"/>
    </ligand>
</feature>
<dbReference type="SUPFAM" id="SSF53795">
    <property type="entry name" value="PEP carboxykinase-like"/>
    <property type="match status" value="1"/>
</dbReference>
<feature type="domain" description="HPr(Ser) kinase/phosphorylase N-terminal" evidence="15">
    <location>
        <begin position="4"/>
        <end position="131"/>
    </location>
</feature>
<dbReference type="GO" id="GO:0004674">
    <property type="term" value="F:protein serine/threonine kinase activity"/>
    <property type="evidence" value="ECO:0007669"/>
    <property type="project" value="UniProtKB-KW"/>
</dbReference>
<comment type="catalytic activity">
    <reaction evidence="13 14">
        <text>[HPr protein]-O-phospho-L-serine + phosphate + H(+) = [HPr protein]-L-serine + diphosphate</text>
        <dbReference type="Rhea" id="RHEA:46604"/>
        <dbReference type="Rhea" id="RHEA-COMP:11602"/>
        <dbReference type="Rhea" id="RHEA-COMP:11603"/>
        <dbReference type="ChEBI" id="CHEBI:15378"/>
        <dbReference type="ChEBI" id="CHEBI:29999"/>
        <dbReference type="ChEBI" id="CHEBI:33019"/>
        <dbReference type="ChEBI" id="CHEBI:43474"/>
        <dbReference type="ChEBI" id="CHEBI:83421"/>
    </reaction>
</comment>
<keyword evidence="8 14" id="KW-0547">Nucleotide-binding</keyword>
<evidence type="ECO:0000256" key="9">
    <source>
        <dbReference type="ARBA" id="ARBA00022777"/>
    </source>
</evidence>
<dbReference type="InterPro" id="IPR011104">
    <property type="entry name" value="Hpr_kin/Pase_C"/>
</dbReference>
<dbReference type="SUPFAM" id="SSF75138">
    <property type="entry name" value="HprK N-terminal domain-like"/>
    <property type="match status" value="1"/>
</dbReference>
<gene>
    <name evidence="14 17" type="primary">hprK</name>
    <name evidence="17" type="ORF">NMYAN_100135</name>
    <name evidence="18" type="ORF">SAMN05421880_1066</name>
</gene>
<dbReference type="RefSeq" id="WP_090666814.1">
    <property type="nucleotide sequence ID" value="NZ_CAJNAP010000002.1"/>
</dbReference>
<evidence type="ECO:0000313" key="17">
    <source>
        <dbReference type="EMBL" id="CAE6490161.1"/>
    </source>
</evidence>
<dbReference type="InterPro" id="IPR003755">
    <property type="entry name" value="HPr(Ser)_kin/Pase"/>
</dbReference>
<evidence type="ECO:0000256" key="1">
    <source>
        <dbReference type="ARBA" id="ARBA00001120"/>
    </source>
</evidence>
<dbReference type="EC" id="2.7.11.-" evidence="14"/>
<keyword evidence="12 14" id="KW-0511">Multifunctional enzyme</keyword>
<dbReference type="Gene3D" id="3.40.1390.20">
    <property type="entry name" value="HprK N-terminal domain-like"/>
    <property type="match status" value="1"/>
</dbReference>
<evidence type="ECO:0000256" key="2">
    <source>
        <dbReference type="ARBA" id="ARBA00001946"/>
    </source>
</evidence>
<reference evidence="17" key="2">
    <citation type="submission" date="2021-02" db="EMBL/GenBank/DDBJ databases">
        <authorList>
            <person name="Han P."/>
        </authorList>
    </citation>
    <scope>NUCLEOTIDE SEQUENCE</scope>
    <source>
        <strain evidence="17">Nitrosomonas nitrosa 18-3D</strain>
    </source>
</reference>
<dbReference type="AlphaFoldDB" id="A0A1I4MYX1"/>
<dbReference type="GO" id="GO:0005524">
    <property type="term" value="F:ATP binding"/>
    <property type="evidence" value="ECO:0007669"/>
    <property type="project" value="UniProtKB-UniRule"/>
</dbReference>
<evidence type="ECO:0000256" key="11">
    <source>
        <dbReference type="ARBA" id="ARBA00022842"/>
    </source>
</evidence>
<feature type="region of interest" description="Important for the catalytic mechanism of dephosphorylation" evidence="14">
    <location>
        <begin position="270"/>
        <end position="275"/>
    </location>
</feature>
<dbReference type="InterPro" id="IPR027417">
    <property type="entry name" value="P-loop_NTPase"/>
</dbReference>
<dbReference type="PANTHER" id="PTHR30305:SF1">
    <property type="entry name" value="HPR KINASE_PHOSPHORYLASE"/>
    <property type="match status" value="1"/>
</dbReference>
<keyword evidence="11 14" id="KW-0460">Magnesium</keyword>
<feature type="domain" description="HPr kinase/phosphorylase C-terminal" evidence="16">
    <location>
        <begin position="134"/>
        <end position="304"/>
    </location>
</feature>
<reference evidence="18 19" key="1">
    <citation type="submission" date="2016-10" db="EMBL/GenBank/DDBJ databases">
        <authorList>
            <person name="de Groot N.N."/>
        </authorList>
    </citation>
    <scope>NUCLEOTIDE SEQUENCE [LARGE SCALE GENOMIC DNA]</scope>
    <source>
        <strain evidence="18 19">Nm146</strain>
    </source>
</reference>
<dbReference type="STRING" id="52442.SAMN05421880_1066"/>
<feature type="active site" evidence="14">
    <location>
        <position position="142"/>
    </location>
</feature>
<comment type="similarity">
    <text evidence="3 14">Belongs to the HPrK/P family.</text>
</comment>
<dbReference type="GO" id="GO:0006109">
    <property type="term" value="P:regulation of carbohydrate metabolic process"/>
    <property type="evidence" value="ECO:0007669"/>
    <property type="project" value="UniProtKB-UniRule"/>
</dbReference>
<dbReference type="GO" id="GO:0000287">
    <property type="term" value="F:magnesium ion binding"/>
    <property type="evidence" value="ECO:0007669"/>
    <property type="project" value="UniProtKB-UniRule"/>
</dbReference>
<evidence type="ECO:0000256" key="14">
    <source>
        <dbReference type="HAMAP-Rule" id="MF_01249"/>
    </source>
</evidence>
<evidence type="ECO:0000256" key="5">
    <source>
        <dbReference type="ARBA" id="ARBA00022527"/>
    </source>
</evidence>
<dbReference type="InterPro" id="IPR011126">
    <property type="entry name" value="Hpr_kin/Pase_Hpr_N"/>
</dbReference>
<dbReference type="FunFam" id="3.40.50.300:FF:000174">
    <property type="entry name" value="HPr kinase/phosphorylase"/>
    <property type="match status" value="1"/>
</dbReference>
<dbReference type="PROSITE" id="PS00675">
    <property type="entry name" value="SIGMA54_INTERACT_1"/>
    <property type="match status" value="1"/>
</dbReference>
<dbReference type="HAMAP" id="MF_01249">
    <property type="entry name" value="HPr_kinase"/>
    <property type="match status" value="1"/>
</dbReference>
<dbReference type="InterPro" id="IPR028979">
    <property type="entry name" value="Ser_kin/Pase_Hpr-like_N_sf"/>
</dbReference>
<evidence type="ECO:0000313" key="19">
    <source>
        <dbReference type="Proteomes" id="UP000199561"/>
    </source>
</evidence>
<dbReference type="Pfam" id="PF02603">
    <property type="entry name" value="Hpr_kinase_N"/>
    <property type="match status" value="1"/>
</dbReference>
<dbReference type="Proteomes" id="UP000601736">
    <property type="component" value="Unassembled WGS sequence"/>
</dbReference>
<comment type="miscellaneous">
    <text evidence="14">Both phosphorylation and phosphorolysis are carried out by the same active site and suggest a common mechanism for both reactions.</text>
</comment>
<dbReference type="Pfam" id="PF07475">
    <property type="entry name" value="Hpr_kinase_C"/>
    <property type="match status" value="1"/>
</dbReference>
<evidence type="ECO:0000256" key="13">
    <source>
        <dbReference type="ARBA" id="ARBA00047657"/>
    </source>
</evidence>
<feature type="active site" evidence="14">
    <location>
        <position position="163"/>
    </location>
</feature>
<evidence type="ECO:0000256" key="3">
    <source>
        <dbReference type="ARBA" id="ARBA00006883"/>
    </source>
</evidence>
<comment type="cofactor">
    <cofactor evidence="2 14">
        <name>Mg(2+)</name>
        <dbReference type="ChEBI" id="CHEBI:18420"/>
    </cofactor>
</comment>
<dbReference type="PANTHER" id="PTHR30305">
    <property type="entry name" value="PROTEIN YJDM-RELATED"/>
    <property type="match status" value="1"/>
</dbReference>
<dbReference type="EMBL" id="CAJNAP010000002">
    <property type="protein sequence ID" value="CAE6490161.1"/>
    <property type="molecule type" value="Genomic_DNA"/>
</dbReference>
<dbReference type="Gene3D" id="3.40.50.300">
    <property type="entry name" value="P-loop containing nucleotide triphosphate hydrolases"/>
    <property type="match status" value="1"/>
</dbReference>
<dbReference type="GO" id="GO:0004712">
    <property type="term" value="F:protein serine/threonine/tyrosine kinase activity"/>
    <property type="evidence" value="ECO:0007669"/>
    <property type="project" value="UniProtKB-UniRule"/>
</dbReference>
<feature type="active site" evidence="14">
    <location>
        <position position="249"/>
    </location>
</feature>
<feature type="region of interest" description="Important for the catalytic mechanism of both phosphorylation and dephosphorylation" evidence="14">
    <location>
        <begin position="205"/>
        <end position="214"/>
    </location>
</feature>
<evidence type="ECO:0000256" key="4">
    <source>
        <dbReference type="ARBA" id="ARBA00011643"/>
    </source>
</evidence>
<feature type="binding site" evidence="14">
    <location>
        <position position="164"/>
    </location>
    <ligand>
        <name>Mg(2+)</name>
        <dbReference type="ChEBI" id="CHEBI:18420"/>
    </ligand>
</feature>
<feature type="active site" description="Proton acceptor; for phosphorylation activity. Proton donor; for dephosphorylation activity" evidence="14">
    <location>
        <position position="181"/>
    </location>
</feature>
<comment type="domain">
    <text evidence="14">The Walker A ATP-binding motif also binds Pi and PPi.</text>
</comment>
<evidence type="ECO:0000256" key="10">
    <source>
        <dbReference type="ARBA" id="ARBA00022840"/>
    </source>
</evidence>
<dbReference type="EC" id="2.7.4.-" evidence="14"/>
<keyword evidence="19" id="KW-1185">Reference proteome</keyword>
<evidence type="ECO:0000259" key="16">
    <source>
        <dbReference type="Pfam" id="PF07475"/>
    </source>
</evidence>
<evidence type="ECO:0000259" key="15">
    <source>
        <dbReference type="Pfam" id="PF02603"/>
    </source>
</evidence>
<keyword evidence="5 14" id="KW-0723">Serine/threonine-protein kinase</keyword>
<proteinExistence type="inferred from homology"/>
<keyword evidence="6 14" id="KW-0808">Transferase</keyword>
<evidence type="ECO:0000256" key="12">
    <source>
        <dbReference type="ARBA" id="ARBA00023268"/>
    </source>
</evidence>
<keyword evidence="10 14" id="KW-0067">ATP-binding</keyword>
<dbReference type="CDD" id="cd01918">
    <property type="entry name" value="HprK_C"/>
    <property type="match status" value="1"/>
</dbReference>
<evidence type="ECO:0000256" key="6">
    <source>
        <dbReference type="ARBA" id="ARBA00022679"/>
    </source>
</evidence>
<dbReference type="NCBIfam" id="TIGR00679">
    <property type="entry name" value="hpr-ser"/>
    <property type="match status" value="1"/>
</dbReference>
<dbReference type="EMBL" id="FOUF01000006">
    <property type="protein sequence ID" value="SFM08160.1"/>
    <property type="molecule type" value="Genomic_DNA"/>
</dbReference>
<comment type="catalytic activity">
    <reaction evidence="1 14">
        <text>[HPr protein]-L-serine + ATP = [HPr protein]-O-phospho-L-serine + ADP + H(+)</text>
        <dbReference type="Rhea" id="RHEA:46600"/>
        <dbReference type="Rhea" id="RHEA-COMP:11602"/>
        <dbReference type="Rhea" id="RHEA-COMP:11603"/>
        <dbReference type="ChEBI" id="CHEBI:15378"/>
        <dbReference type="ChEBI" id="CHEBI:29999"/>
        <dbReference type="ChEBI" id="CHEBI:30616"/>
        <dbReference type="ChEBI" id="CHEBI:83421"/>
        <dbReference type="ChEBI" id="CHEBI:456216"/>
    </reaction>
</comment>
<keyword evidence="7 14" id="KW-0479">Metal-binding</keyword>
<dbReference type="InterPro" id="IPR025662">
    <property type="entry name" value="Sigma_54_int_dom_ATP-bd_1"/>
</dbReference>
<dbReference type="Proteomes" id="UP000199561">
    <property type="component" value="Unassembled WGS sequence"/>
</dbReference>
<sequence length="317" mass="34887">MSQISVTQLFEGNQEKLSLSWGYGQDYGNKQLDNDAIALSAQGLIGHLNFIHPNWIQVLSDMAVDYLAHLEPDALQKKFQLLAQSNLTCIIAADSVALTDELRSFATRTQTPILCSTSSSLEVIWVLRSYLAKVLAPSISKHGVLLDVLGMGVMITGESGVGKSELALELISRGHGLVADDVVELRRIGPETLEGSCPPILRDYIEVRGLGMLNIRTIFGETAVRRRKNMKLIVHLEKTSGTDISAFERLPLSNLNESILSVTIRKVIIPVAAGRNLAVLVEAAVRNYILQLRGIDSTQEFIRRHEREMNGDDADSD</sequence>
<comment type="subunit">
    <text evidence="4 14">Homohexamer.</text>
</comment>
<accession>A0A1I4MYX1</accession>
<protein>
    <recommendedName>
        <fullName evidence="14">HPr kinase/phosphorylase</fullName>
        <shortName evidence="14">HPrK/P</shortName>
        <ecNumber evidence="14">2.7.11.-</ecNumber>
        <ecNumber evidence="14">2.7.4.-</ecNumber>
    </recommendedName>
    <alternativeName>
        <fullName evidence="14">HPr(Ser) kinase/phosphorylase</fullName>
    </alternativeName>
</protein>
<keyword evidence="9 14" id="KW-0418">Kinase</keyword>
<organism evidence="18 19">
    <name type="scientific">Nitrosomonas nitrosa</name>
    <dbReference type="NCBI Taxonomy" id="52442"/>
    <lineage>
        <taxon>Bacteria</taxon>
        <taxon>Pseudomonadati</taxon>
        <taxon>Pseudomonadota</taxon>
        <taxon>Betaproteobacteria</taxon>
        <taxon>Nitrosomonadales</taxon>
        <taxon>Nitrosomonadaceae</taxon>
        <taxon>Nitrosomonas</taxon>
    </lineage>
</organism>
<evidence type="ECO:0000313" key="18">
    <source>
        <dbReference type="EMBL" id="SFM08160.1"/>
    </source>
</evidence>